<dbReference type="InterPro" id="IPR017907">
    <property type="entry name" value="Znf_RING_CS"/>
</dbReference>
<evidence type="ECO:0000313" key="11">
    <source>
        <dbReference type="Ensembl" id="ENSMGAP00000032159.1"/>
    </source>
</evidence>
<keyword evidence="3" id="KW-0808">Transferase</keyword>
<dbReference type="GO" id="GO:0006513">
    <property type="term" value="P:protein monoubiquitination"/>
    <property type="evidence" value="ECO:0007669"/>
    <property type="project" value="TreeGrafter"/>
</dbReference>
<feature type="domain" description="RING-type" evidence="10">
    <location>
        <begin position="9"/>
        <end position="48"/>
    </location>
</feature>
<keyword evidence="7" id="KW-0805">Transcription regulation</keyword>
<dbReference type="InParanoid" id="A0A803YK61"/>
<dbReference type="Ensembl" id="ENSMGAT00000035727.1">
    <property type="protein sequence ID" value="ENSMGAP00000032159.1"/>
    <property type="gene ID" value="ENSMGAG00000020568.1"/>
</dbReference>
<evidence type="ECO:0000256" key="7">
    <source>
        <dbReference type="ARBA" id="ARBA00023015"/>
    </source>
</evidence>
<dbReference type="GO" id="GO:0061630">
    <property type="term" value="F:ubiquitin protein ligase activity"/>
    <property type="evidence" value="ECO:0007669"/>
    <property type="project" value="UniProtKB-EC"/>
</dbReference>
<keyword evidence="12" id="KW-1185">Reference proteome</keyword>
<keyword evidence="6" id="KW-0862">Zinc</keyword>
<accession>A0A803YK61</accession>
<evidence type="ECO:0000256" key="2">
    <source>
        <dbReference type="ARBA" id="ARBA00012483"/>
    </source>
</evidence>
<dbReference type="PANTHER" id="PTHR46077">
    <property type="entry name" value="E3 UBIQUITIN-PROTEIN LIGASE TOPORS"/>
    <property type="match status" value="1"/>
</dbReference>
<dbReference type="SUPFAM" id="SSF57850">
    <property type="entry name" value="RING/U-box"/>
    <property type="match status" value="1"/>
</dbReference>
<keyword evidence="5 9" id="KW-0863">Zinc-finger</keyword>
<evidence type="ECO:0000256" key="9">
    <source>
        <dbReference type="PROSITE-ProRule" id="PRU00175"/>
    </source>
</evidence>
<dbReference type="InterPro" id="IPR001841">
    <property type="entry name" value="Znf_RING"/>
</dbReference>
<dbReference type="GO" id="GO:0000209">
    <property type="term" value="P:protein polyubiquitination"/>
    <property type="evidence" value="ECO:0007669"/>
    <property type="project" value="TreeGrafter"/>
</dbReference>
<comment type="catalytic activity">
    <reaction evidence="1">
        <text>S-ubiquitinyl-[E2 ubiquitin-conjugating enzyme]-L-cysteine + [acceptor protein]-L-lysine = [E2 ubiquitin-conjugating enzyme]-L-cysteine + N(6)-ubiquitinyl-[acceptor protein]-L-lysine.</text>
        <dbReference type="EC" id="2.3.2.27"/>
    </reaction>
</comment>
<dbReference type="SMART" id="SM00184">
    <property type="entry name" value="RING"/>
    <property type="match status" value="1"/>
</dbReference>
<protein>
    <recommendedName>
        <fullName evidence="2">RING-type E3 ubiquitin transferase</fullName>
        <ecNumber evidence="2">2.3.2.27</ecNumber>
    </recommendedName>
</protein>
<keyword evidence="4" id="KW-0479">Metal-binding</keyword>
<evidence type="ECO:0000256" key="1">
    <source>
        <dbReference type="ARBA" id="ARBA00000900"/>
    </source>
</evidence>
<keyword evidence="8" id="KW-0804">Transcription</keyword>
<evidence type="ECO:0000256" key="8">
    <source>
        <dbReference type="ARBA" id="ARBA00023163"/>
    </source>
</evidence>
<evidence type="ECO:0000256" key="3">
    <source>
        <dbReference type="ARBA" id="ARBA00022679"/>
    </source>
</evidence>
<organism evidence="11 12">
    <name type="scientific">Meleagris gallopavo</name>
    <name type="common">Wild turkey</name>
    <dbReference type="NCBI Taxonomy" id="9103"/>
    <lineage>
        <taxon>Eukaryota</taxon>
        <taxon>Metazoa</taxon>
        <taxon>Chordata</taxon>
        <taxon>Craniata</taxon>
        <taxon>Vertebrata</taxon>
        <taxon>Euteleostomi</taxon>
        <taxon>Archelosauria</taxon>
        <taxon>Archosauria</taxon>
        <taxon>Dinosauria</taxon>
        <taxon>Saurischia</taxon>
        <taxon>Theropoda</taxon>
        <taxon>Coelurosauria</taxon>
        <taxon>Aves</taxon>
        <taxon>Neognathae</taxon>
        <taxon>Galloanserae</taxon>
        <taxon>Galliformes</taxon>
        <taxon>Phasianidae</taxon>
        <taxon>Meleagridinae</taxon>
        <taxon>Meleagris</taxon>
    </lineage>
</organism>
<dbReference type="InterPro" id="IPR013083">
    <property type="entry name" value="Znf_RING/FYVE/PHD"/>
</dbReference>
<dbReference type="PANTHER" id="PTHR46077:SF1">
    <property type="entry name" value="TOP1 BINDING ARGININE_SERINE RICH PROTEIN, E3 UBIQUITIN LIGASE"/>
    <property type="match status" value="1"/>
</dbReference>
<evidence type="ECO:0000256" key="6">
    <source>
        <dbReference type="ARBA" id="ARBA00022833"/>
    </source>
</evidence>
<dbReference type="EC" id="2.3.2.27" evidence="2"/>
<reference evidence="11" key="2">
    <citation type="submission" date="2025-08" db="UniProtKB">
        <authorList>
            <consortium name="Ensembl"/>
        </authorList>
    </citation>
    <scope>IDENTIFICATION</scope>
</reference>
<reference evidence="11" key="3">
    <citation type="submission" date="2025-09" db="UniProtKB">
        <authorList>
            <consortium name="Ensembl"/>
        </authorList>
    </citation>
    <scope>IDENTIFICATION</scope>
</reference>
<dbReference type="PROSITE" id="PS50089">
    <property type="entry name" value="ZF_RING_2"/>
    <property type="match status" value="1"/>
</dbReference>
<name>A0A803YK61_MELGA</name>
<dbReference type="GeneTree" id="ENSGT01140000282774"/>
<evidence type="ECO:0000256" key="5">
    <source>
        <dbReference type="ARBA" id="ARBA00022771"/>
    </source>
</evidence>
<evidence type="ECO:0000259" key="10">
    <source>
        <dbReference type="PROSITE" id="PS50089"/>
    </source>
</evidence>
<proteinExistence type="predicted"/>
<dbReference type="AlphaFoldDB" id="A0A803YK61"/>
<evidence type="ECO:0000313" key="12">
    <source>
        <dbReference type="Proteomes" id="UP000001645"/>
    </source>
</evidence>
<dbReference type="Pfam" id="PF00097">
    <property type="entry name" value="zf-C3HC4"/>
    <property type="match status" value="1"/>
</dbReference>
<reference evidence="11" key="1">
    <citation type="journal article" date="2010" name="PLoS Biol.">
        <title>Multi-platform next-generation sequencing of the domestic turkey (Meleagris gallopavo): genome assembly and analysis.</title>
        <authorList>
            <person name="Dalloul R.A."/>
            <person name="Long J.A."/>
            <person name="Zimin A.V."/>
            <person name="Aslam L."/>
            <person name="Beal K."/>
            <person name="Blomberg L.A."/>
            <person name="Bouffard P."/>
            <person name="Burt D.W."/>
            <person name="Crasta O."/>
            <person name="Crooijmans R.P."/>
            <person name="Cooper K."/>
            <person name="Coulombe R.A."/>
            <person name="De S."/>
            <person name="Delany M.E."/>
            <person name="Dodgson J.B."/>
            <person name="Dong J.J."/>
            <person name="Evans C."/>
            <person name="Frederickson K.M."/>
            <person name="Flicek P."/>
            <person name="Florea L."/>
            <person name="Folkerts O."/>
            <person name="Groenen M.A."/>
            <person name="Harkins T.T."/>
            <person name="Herrero J."/>
            <person name="Hoffmann S."/>
            <person name="Megens H.J."/>
            <person name="Jiang A."/>
            <person name="de Jong P."/>
            <person name="Kaiser P."/>
            <person name="Kim H."/>
            <person name="Kim K.W."/>
            <person name="Kim S."/>
            <person name="Langenberger D."/>
            <person name="Lee M.K."/>
            <person name="Lee T."/>
            <person name="Mane S."/>
            <person name="Marcais G."/>
            <person name="Marz M."/>
            <person name="McElroy A.P."/>
            <person name="Modise T."/>
            <person name="Nefedov M."/>
            <person name="Notredame C."/>
            <person name="Paton I.R."/>
            <person name="Payne W.S."/>
            <person name="Pertea G."/>
            <person name="Prickett D."/>
            <person name="Puiu D."/>
            <person name="Qioa D."/>
            <person name="Raineri E."/>
            <person name="Ruffier M."/>
            <person name="Salzberg S.L."/>
            <person name="Schatz M.C."/>
            <person name="Scheuring C."/>
            <person name="Schmidt C.J."/>
            <person name="Schroeder S."/>
            <person name="Searle S.M."/>
            <person name="Smith E.J."/>
            <person name="Smith J."/>
            <person name="Sonstegard T.S."/>
            <person name="Stadler P.F."/>
            <person name="Tafer H."/>
            <person name="Tu Z.J."/>
            <person name="Van Tassell C.P."/>
            <person name="Vilella A.J."/>
            <person name="Williams K.P."/>
            <person name="Yorke J.A."/>
            <person name="Zhang L."/>
            <person name="Zhang H.B."/>
            <person name="Zhang X."/>
            <person name="Zhang Y."/>
            <person name="Reed K.M."/>
        </authorList>
    </citation>
    <scope>NUCLEOTIDE SEQUENCE [LARGE SCALE GENOMIC DNA]</scope>
</reference>
<evidence type="ECO:0000256" key="4">
    <source>
        <dbReference type="ARBA" id="ARBA00022723"/>
    </source>
</evidence>
<sequence>MATELDRRCPICLDTMDDASYVMPCLHQFCFGCIQRWAESRPTCPLCKRSVGVHRALSAFGRQL</sequence>
<dbReference type="PROSITE" id="PS00518">
    <property type="entry name" value="ZF_RING_1"/>
    <property type="match status" value="1"/>
</dbReference>
<dbReference type="GO" id="GO:0008270">
    <property type="term" value="F:zinc ion binding"/>
    <property type="evidence" value="ECO:0007669"/>
    <property type="project" value="UniProtKB-KW"/>
</dbReference>
<dbReference type="Proteomes" id="UP000001645">
    <property type="component" value="Unplaced"/>
</dbReference>
<dbReference type="Gene3D" id="3.30.40.10">
    <property type="entry name" value="Zinc/RING finger domain, C3HC4 (zinc finger)"/>
    <property type="match status" value="1"/>
</dbReference>
<dbReference type="InterPro" id="IPR018957">
    <property type="entry name" value="Znf_C3HC4_RING-type"/>
</dbReference>